<dbReference type="EMBL" id="JADGJH010003610">
    <property type="protein sequence ID" value="KAJ3089848.1"/>
    <property type="molecule type" value="Genomic_DNA"/>
</dbReference>
<gene>
    <name evidence="9" type="ORF">HK100_007637</name>
</gene>
<dbReference type="PANTHER" id="PTHR13398">
    <property type="entry name" value="GDP-FUCOSE PROTEIN O-FUCOSYLTRANSFERASE 2"/>
    <property type="match status" value="1"/>
</dbReference>
<dbReference type="GO" id="GO:0006004">
    <property type="term" value="P:fucose metabolic process"/>
    <property type="evidence" value="ECO:0007669"/>
    <property type="project" value="UniProtKB-KW"/>
</dbReference>
<comment type="subcellular location">
    <subcellularLocation>
        <location evidence="1">Endoplasmic reticulum</location>
    </subcellularLocation>
</comment>
<dbReference type="Proteomes" id="UP001211907">
    <property type="component" value="Unassembled WGS sequence"/>
</dbReference>
<reference evidence="9" key="1">
    <citation type="submission" date="2020-05" db="EMBL/GenBank/DDBJ databases">
        <title>Phylogenomic resolution of chytrid fungi.</title>
        <authorList>
            <person name="Stajich J.E."/>
            <person name="Amses K."/>
            <person name="Simmons R."/>
            <person name="Seto K."/>
            <person name="Myers J."/>
            <person name="Bonds A."/>
            <person name="Quandt C.A."/>
            <person name="Barry K."/>
            <person name="Liu P."/>
            <person name="Grigoriev I."/>
            <person name="Longcore J.E."/>
            <person name="James T.Y."/>
        </authorList>
    </citation>
    <scope>NUCLEOTIDE SEQUENCE</scope>
    <source>
        <strain evidence="9">JEL0513</strain>
    </source>
</reference>
<evidence type="ECO:0000313" key="9">
    <source>
        <dbReference type="EMBL" id="KAJ3089848.1"/>
    </source>
</evidence>
<dbReference type="Gene3D" id="3.40.50.11350">
    <property type="match status" value="1"/>
</dbReference>
<dbReference type="InterPro" id="IPR019378">
    <property type="entry name" value="GDP-Fuc_O-FucTrfase"/>
</dbReference>
<evidence type="ECO:0000256" key="3">
    <source>
        <dbReference type="ARBA" id="ARBA00022679"/>
    </source>
</evidence>
<evidence type="ECO:0000256" key="8">
    <source>
        <dbReference type="ARBA" id="ARBA00026232"/>
    </source>
</evidence>
<sequence>MRTRRFRIRAINFALILLICMILFRHFVKRSLITQDNDEQSDNFEDPFKILDLPLAKQMRHISTPYKHSANFFQKSDDTWMGNFSCTPTLSCRFKNMFYFNNSFHIFLIGDSLNSSEISSRKFTVAIGLKNTGKLPIWTHKNLKPTNLLLRESYPAVRETSTVVNFSGCQNVSEFIDLLARLVYSMNTVAIDMKKSKVIARPGVSETFFSQILKKASLHEIMTIIPGLRKHRAILFKDVHLGIHSAMEIWDEQIMHLIINLLQRDNEIKKRTNICLFDTNEKLNFEKFAEALAFQNKSFSFNSGLNSNTETLINSVFNCDIVICRNLDCQNYIYLVGSGSIIIVLVEEKSQPVLFKPQLLDFMNVTQLIWTIAKNFQTNLSELMALSQFISQISSIDTTGNQKSSEKFIMYMPWEQLNNQLIGLKSTCAIASLLNRTLVLPKIGQRKSLPTNTTADPAWDFSFSIAEFSWTPIQKYFDLWSLEHQMPCKIITNENFVALMTRRSNKTQNIRYTGVEIDHAVFNPVAKATSIQQMQDYYEGVLGFSFASAINTSYPRMSQITEFEVLQRWSSSNSRVLAFGSAFWMFGFGRKQPYPLEKYENYMGNSIYRQTVEAMKVSFHLTAIVDAAVQSVQSLYSGRIFAVHVRRGDYWNKCKRIPDHQLRAKCYPTDQDVQARILEIIQSQKHGGKPIVYVATNIGGFRKEMESLTHKAHILYFEDVFSDIKKEFDSIDTALLDIEFSSKSYFFLGNFYSSFSRAIFERRELNNMPFSTF</sequence>
<evidence type="ECO:0000256" key="6">
    <source>
        <dbReference type="ARBA" id="ARBA00023277"/>
    </source>
</evidence>
<name>A0AAD5SRH4_9FUNG</name>
<keyword evidence="3" id="KW-0808">Transferase</keyword>
<keyword evidence="5" id="KW-0294">Fucose metabolism</keyword>
<dbReference type="GO" id="GO:0046922">
    <property type="term" value="F:peptide-O-fucosyltransferase activity"/>
    <property type="evidence" value="ECO:0007669"/>
    <property type="project" value="InterPro"/>
</dbReference>
<dbReference type="PANTHER" id="PTHR13398:SF0">
    <property type="entry name" value="GDP-FUCOSE PROTEIN O-FUCOSYLTRANSFERASE 2"/>
    <property type="match status" value="1"/>
</dbReference>
<dbReference type="InterPro" id="IPR045130">
    <property type="entry name" value="OFUT2-like"/>
</dbReference>
<dbReference type="CDD" id="cd11296">
    <property type="entry name" value="O-FucT_like"/>
    <property type="match status" value="1"/>
</dbReference>
<evidence type="ECO:0000256" key="5">
    <source>
        <dbReference type="ARBA" id="ARBA00023253"/>
    </source>
</evidence>
<comment type="caution">
    <text evidence="9">The sequence shown here is derived from an EMBL/GenBank/DDBJ whole genome shotgun (WGS) entry which is preliminary data.</text>
</comment>
<accession>A0AAD5SRH4</accession>
<organism evidence="9 10">
    <name type="scientific">Physocladia obscura</name>
    <dbReference type="NCBI Taxonomy" id="109957"/>
    <lineage>
        <taxon>Eukaryota</taxon>
        <taxon>Fungi</taxon>
        <taxon>Fungi incertae sedis</taxon>
        <taxon>Chytridiomycota</taxon>
        <taxon>Chytridiomycota incertae sedis</taxon>
        <taxon>Chytridiomycetes</taxon>
        <taxon>Chytridiales</taxon>
        <taxon>Chytriomycetaceae</taxon>
        <taxon>Physocladia</taxon>
    </lineage>
</organism>
<dbReference type="Gene3D" id="3.40.50.11340">
    <property type="match status" value="1"/>
</dbReference>
<evidence type="ECO:0000313" key="10">
    <source>
        <dbReference type="Proteomes" id="UP001211907"/>
    </source>
</evidence>
<dbReference type="GO" id="GO:0005783">
    <property type="term" value="C:endoplasmic reticulum"/>
    <property type="evidence" value="ECO:0007669"/>
    <property type="project" value="UniProtKB-SubCell"/>
</dbReference>
<evidence type="ECO:0000256" key="1">
    <source>
        <dbReference type="ARBA" id="ARBA00004240"/>
    </source>
</evidence>
<dbReference type="Pfam" id="PF10250">
    <property type="entry name" value="O-FucT"/>
    <property type="match status" value="1"/>
</dbReference>
<evidence type="ECO:0000256" key="7">
    <source>
        <dbReference type="ARBA" id="ARBA00025803"/>
    </source>
</evidence>
<evidence type="ECO:0000256" key="4">
    <source>
        <dbReference type="ARBA" id="ARBA00022824"/>
    </source>
</evidence>
<keyword evidence="10" id="KW-1185">Reference proteome</keyword>
<protein>
    <recommendedName>
        <fullName evidence="8">GDP-fucose protein O-fucosyltransferase 2</fullName>
    </recommendedName>
</protein>
<proteinExistence type="inferred from homology"/>
<evidence type="ECO:0000256" key="2">
    <source>
        <dbReference type="ARBA" id="ARBA00004922"/>
    </source>
</evidence>
<keyword evidence="6" id="KW-0119">Carbohydrate metabolism</keyword>
<dbReference type="AlphaFoldDB" id="A0AAD5SRH4"/>
<comment type="pathway">
    <text evidence="2">Protein modification; protein glycosylation.</text>
</comment>
<comment type="similarity">
    <text evidence="7">Belongs to the glycosyltransferase 68 family.</text>
</comment>
<keyword evidence="4" id="KW-0256">Endoplasmic reticulum</keyword>